<reference evidence="5" key="2">
    <citation type="submission" date="2022-06" db="UniProtKB">
        <authorList>
            <consortium name="EnsemblMetazoa"/>
        </authorList>
    </citation>
    <scope>IDENTIFICATION</scope>
    <source>
        <strain evidence="5">DF5081</strain>
    </source>
</reference>
<accession>A0A8R1EGB3</accession>
<protein>
    <recommendedName>
        <fullName evidence="4">Carbonic anhydrase</fullName>
        <ecNumber evidence="4">4.2.1.1</ecNumber>
    </recommendedName>
    <alternativeName>
        <fullName evidence="4">Carbonate dehydratase</fullName>
    </alternativeName>
</protein>
<dbReference type="InterPro" id="IPR007763">
    <property type="entry name" value="NDUFA12"/>
</dbReference>
<keyword evidence="6" id="KW-1185">Reference proteome</keyword>
<name>A0A8R1EGB3_CAEJA</name>
<dbReference type="Gene3D" id="3.40.1050.10">
    <property type="entry name" value="Carbonic anhydrase"/>
    <property type="match status" value="1"/>
</dbReference>
<keyword evidence="3 4" id="KW-0862">Zinc</keyword>
<dbReference type="InterPro" id="IPR001765">
    <property type="entry name" value="Carbonic_anhydrase"/>
</dbReference>
<evidence type="ECO:0000256" key="3">
    <source>
        <dbReference type="PIRSR" id="PIRSR601765-1"/>
    </source>
</evidence>
<comment type="catalytic activity">
    <reaction evidence="4">
        <text>hydrogencarbonate + H(+) = CO2 + H2O</text>
        <dbReference type="Rhea" id="RHEA:10748"/>
        <dbReference type="ChEBI" id="CHEBI:15377"/>
        <dbReference type="ChEBI" id="CHEBI:15378"/>
        <dbReference type="ChEBI" id="CHEBI:16526"/>
        <dbReference type="ChEBI" id="CHEBI:17544"/>
        <dbReference type="EC" id="4.2.1.1"/>
    </reaction>
</comment>
<dbReference type="InterPro" id="IPR036874">
    <property type="entry name" value="Carbonic_anhydrase_sf"/>
</dbReference>
<comment type="cofactor">
    <cofactor evidence="3">
        <name>Zn(2+)</name>
        <dbReference type="ChEBI" id="CHEBI:29105"/>
    </cofactor>
    <text evidence="3">Binds 1 zinc ion per subunit.</text>
</comment>
<comment type="similarity">
    <text evidence="2">Belongs to the complex I NDUFA12 subunit family.</text>
</comment>
<feature type="binding site" evidence="3">
    <location>
        <position position="53"/>
    </location>
    <ligand>
        <name>Zn(2+)</name>
        <dbReference type="ChEBI" id="CHEBI:29105"/>
    </ligand>
</feature>
<proteinExistence type="inferred from homology"/>
<dbReference type="PANTHER" id="PTHR11002">
    <property type="entry name" value="CARBONIC ANHYDRASE"/>
    <property type="match status" value="1"/>
</dbReference>
<evidence type="ECO:0000256" key="1">
    <source>
        <dbReference type="ARBA" id="ARBA00006217"/>
    </source>
</evidence>
<organism evidence="5 6">
    <name type="scientific">Caenorhabditis japonica</name>
    <dbReference type="NCBI Taxonomy" id="281687"/>
    <lineage>
        <taxon>Eukaryota</taxon>
        <taxon>Metazoa</taxon>
        <taxon>Ecdysozoa</taxon>
        <taxon>Nematoda</taxon>
        <taxon>Chromadorea</taxon>
        <taxon>Rhabditida</taxon>
        <taxon>Rhabditina</taxon>
        <taxon>Rhabditomorpha</taxon>
        <taxon>Rhabditoidea</taxon>
        <taxon>Rhabditidae</taxon>
        <taxon>Peloderinae</taxon>
        <taxon>Caenorhabditis</taxon>
    </lineage>
</organism>
<sequence length="188" mass="21236">MFVVRNSGNMIPHANNYGPSGYEVSVTTEPAALELAVKRGKINHVIVCGHSDCKIAHVELVFLWPSPEPIGPEIQARHIVCLFQTNASMSRPGAWSRVGSNLWKYLKGDVSKKHYVAEDAAGNRFYEISNSRQNVSRGFDSPTSGAQIEPDIEWQAWLRGTRRFPPSDQEISFNRMKQQVSRFFLKFL</sequence>
<reference evidence="6" key="1">
    <citation type="submission" date="2010-08" db="EMBL/GenBank/DDBJ databases">
        <authorList>
            <consortium name="Caenorhabditis japonica Sequencing Consortium"/>
            <person name="Wilson R.K."/>
        </authorList>
    </citation>
    <scope>NUCLEOTIDE SEQUENCE [LARGE SCALE GENOMIC DNA]</scope>
    <source>
        <strain evidence="6">DF5081</strain>
    </source>
</reference>
<dbReference type="Pfam" id="PF00484">
    <property type="entry name" value="Pro_CA"/>
    <property type="match status" value="1"/>
</dbReference>
<dbReference type="GO" id="GO:0045271">
    <property type="term" value="C:respiratory chain complex I"/>
    <property type="evidence" value="ECO:0007669"/>
    <property type="project" value="InterPro"/>
</dbReference>
<comment type="similarity">
    <text evidence="1 4">Belongs to the beta-class carbonic anhydrase family.</text>
</comment>
<dbReference type="SUPFAM" id="SSF53056">
    <property type="entry name" value="beta-carbonic anhydrase, cab"/>
    <property type="match status" value="1"/>
</dbReference>
<dbReference type="Proteomes" id="UP000005237">
    <property type="component" value="Unassembled WGS sequence"/>
</dbReference>
<dbReference type="GO" id="GO:0008270">
    <property type="term" value="F:zinc ion binding"/>
    <property type="evidence" value="ECO:0007669"/>
    <property type="project" value="UniProtKB-UniRule"/>
</dbReference>
<feature type="binding site" evidence="3">
    <location>
        <position position="50"/>
    </location>
    <ligand>
        <name>Zn(2+)</name>
        <dbReference type="ChEBI" id="CHEBI:29105"/>
    </ligand>
</feature>
<keyword evidence="3" id="KW-0479">Metal-binding</keyword>
<evidence type="ECO:0000313" key="5">
    <source>
        <dbReference type="EnsemblMetazoa" id="CJA33484b.1"/>
    </source>
</evidence>
<keyword evidence="4" id="KW-0456">Lyase</keyword>
<evidence type="ECO:0000313" key="6">
    <source>
        <dbReference type="Proteomes" id="UP000005237"/>
    </source>
</evidence>
<dbReference type="EC" id="4.2.1.1" evidence="4"/>
<evidence type="ECO:0000256" key="2">
    <source>
        <dbReference type="ARBA" id="ARBA00007355"/>
    </source>
</evidence>
<dbReference type="PANTHER" id="PTHR11002:SF69">
    <property type="entry name" value="CARBONIC ANHYDRASE"/>
    <property type="match status" value="1"/>
</dbReference>
<dbReference type="GO" id="GO:0004089">
    <property type="term" value="F:carbonate dehydratase activity"/>
    <property type="evidence" value="ECO:0007669"/>
    <property type="project" value="UniProtKB-UniRule"/>
</dbReference>
<dbReference type="Pfam" id="PF05071">
    <property type="entry name" value="NDUFA12"/>
    <property type="match status" value="1"/>
</dbReference>
<dbReference type="AlphaFoldDB" id="A0A8R1EGB3"/>
<comment type="function">
    <text evidence="4">Reversible hydration of carbon dioxide.</text>
</comment>
<evidence type="ECO:0000256" key="4">
    <source>
        <dbReference type="RuleBase" id="RU003956"/>
    </source>
</evidence>
<dbReference type="EnsemblMetazoa" id="CJA33484b.1">
    <property type="protein sequence ID" value="CJA33484b.1"/>
    <property type="gene ID" value="WBGene00209331"/>
</dbReference>